<comment type="caution">
    <text evidence="5">The sequence shown here is derived from an EMBL/GenBank/DDBJ whole genome shotgun (WGS) entry which is preliminary data.</text>
</comment>
<comment type="catalytic activity">
    <reaction evidence="1">
        <text>O-phospho-L-threonyl-[protein] + H2O = L-threonyl-[protein] + phosphate</text>
        <dbReference type="Rhea" id="RHEA:47004"/>
        <dbReference type="Rhea" id="RHEA-COMP:11060"/>
        <dbReference type="Rhea" id="RHEA-COMP:11605"/>
        <dbReference type="ChEBI" id="CHEBI:15377"/>
        <dbReference type="ChEBI" id="CHEBI:30013"/>
        <dbReference type="ChEBI" id="CHEBI:43474"/>
        <dbReference type="ChEBI" id="CHEBI:61977"/>
        <dbReference type="EC" id="3.1.3.16"/>
    </reaction>
</comment>
<feature type="transmembrane region" description="Helical" evidence="3">
    <location>
        <begin position="12"/>
        <end position="33"/>
    </location>
</feature>
<comment type="cofactor">
    <cofactor evidence="1">
        <name>Mg(2+)</name>
        <dbReference type="ChEBI" id="CHEBI:18420"/>
    </cofactor>
</comment>
<keyword evidence="6" id="KW-1185">Reference proteome</keyword>
<dbReference type="Pfam" id="PF07228">
    <property type="entry name" value="SpoIIE"/>
    <property type="match status" value="1"/>
</dbReference>
<evidence type="ECO:0000313" key="6">
    <source>
        <dbReference type="Proteomes" id="UP000031516"/>
    </source>
</evidence>
<name>A0A0A8L6N3_9SACH</name>
<comment type="similarity">
    <text evidence="1">Belongs to the PP2C family.</text>
</comment>
<feature type="domain" description="PPM-type phosphatase" evidence="4">
    <location>
        <begin position="90"/>
        <end position="349"/>
    </location>
</feature>
<sequence>MFVGIRQHVPRAVFRSMVPVLIAISLSLLLTRLDIDYKTLSQRCFSSSAGPNNSNSWSSSSSSSSSSSASEAFNYQVAIAYQPKDRNEPIYAKLKESLSSPTGEDNYFISHRRNSDLYAGVADGIGGWANHGYDSTAISRELCTAMKEISENTNKDIHPNELLNLAFTAIVEEKRVEVGGTTAIVAHLKPDGVLNVSNLGDSWCGVFRDCKLAFETKFQTVGFNAPYQLAVIPQHILDAASKKSGSFIMNKPSDSDNYTFQLLKGDVVLLATDGVTDNIAVEDMELFLKDKYESPQSLQDVTQEFVDKVVTLSKDPTFPSVFSQEYSKLAGQFYSGGKEDDITVVVIKVE</sequence>
<keyword evidence="3" id="KW-1133">Transmembrane helix</keyword>
<dbReference type="InterPro" id="IPR001932">
    <property type="entry name" value="PPM-type_phosphatase-like_dom"/>
</dbReference>
<dbReference type="Proteomes" id="UP000031516">
    <property type="component" value="Unassembled WGS sequence"/>
</dbReference>
<keyword evidence="3" id="KW-0472">Membrane</keyword>
<dbReference type="SUPFAM" id="SSF81606">
    <property type="entry name" value="PP2C-like"/>
    <property type="match status" value="1"/>
</dbReference>
<dbReference type="Gene3D" id="3.60.40.10">
    <property type="entry name" value="PPM-type phosphatase domain"/>
    <property type="match status" value="1"/>
</dbReference>
<keyword evidence="3" id="KW-0812">Transmembrane</keyword>
<protein>
    <recommendedName>
        <fullName evidence="1">Protein phosphatase</fullName>
        <ecNumber evidence="1">3.1.3.16</ecNumber>
    </recommendedName>
</protein>
<keyword evidence="1" id="KW-0460">Magnesium</keyword>
<dbReference type="PANTHER" id="PTHR12320:SF1">
    <property type="entry name" value="PROTEIN PHOSPHATASE PTC7 HOMOLOG"/>
    <property type="match status" value="1"/>
</dbReference>
<dbReference type="GO" id="GO:0004722">
    <property type="term" value="F:protein serine/threonine phosphatase activity"/>
    <property type="evidence" value="ECO:0007669"/>
    <property type="project" value="UniProtKB-EC"/>
</dbReference>
<dbReference type="FunFam" id="3.60.40.10:FF:000093">
    <property type="entry name" value="Type 2C protein Phosphatase"/>
    <property type="match status" value="1"/>
</dbReference>
<dbReference type="PANTHER" id="PTHR12320">
    <property type="entry name" value="PROTEIN PHOSPHATASE 2C"/>
    <property type="match status" value="1"/>
</dbReference>
<comment type="cofactor">
    <cofactor evidence="1">
        <name>Mn(2+)</name>
        <dbReference type="ChEBI" id="CHEBI:29035"/>
    </cofactor>
</comment>
<evidence type="ECO:0000256" key="1">
    <source>
        <dbReference type="RuleBase" id="RU366020"/>
    </source>
</evidence>
<organism evidence="5 6">
    <name type="scientific">Kluyveromyces dobzhanskii CBS 2104</name>
    <dbReference type="NCBI Taxonomy" id="1427455"/>
    <lineage>
        <taxon>Eukaryota</taxon>
        <taxon>Fungi</taxon>
        <taxon>Dikarya</taxon>
        <taxon>Ascomycota</taxon>
        <taxon>Saccharomycotina</taxon>
        <taxon>Saccharomycetes</taxon>
        <taxon>Saccharomycetales</taxon>
        <taxon>Saccharomycetaceae</taxon>
        <taxon>Kluyveromyces</taxon>
    </lineage>
</organism>
<dbReference type="GO" id="GO:0046872">
    <property type="term" value="F:metal ion binding"/>
    <property type="evidence" value="ECO:0007669"/>
    <property type="project" value="UniProtKB-UniRule"/>
</dbReference>
<keyword evidence="1" id="KW-0378">Hydrolase</keyword>
<dbReference type="SMART" id="SM00331">
    <property type="entry name" value="PP2C_SIG"/>
    <property type="match status" value="1"/>
</dbReference>
<dbReference type="SMART" id="SM00332">
    <property type="entry name" value="PP2Cc"/>
    <property type="match status" value="1"/>
</dbReference>
<feature type="region of interest" description="Disordered" evidence="2">
    <location>
        <begin position="47"/>
        <end position="67"/>
    </location>
</feature>
<dbReference type="InterPro" id="IPR036457">
    <property type="entry name" value="PPM-type-like_dom_sf"/>
</dbReference>
<evidence type="ECO:0000259" key="4">
    <source>
        <dbReference type="PROSITE" id="PS51746"/>
    </source>
</evidence>
<proteinExistence type="inferred from homology"/>
<dbReference type="PROSITE" id="PS51746">
    <property type="entry name" value="PPM_2"/>
    <property type="match status" value="1"/>
</dbReference>
<evidence type="ECO:0000313" key="5">
    <source>
        <dbReference type="EMBL" id="CDO93858.1"/>
    </source>
</evidence>
<dbReference type="InterPro" id="IPR039123">
    <property type="entry name" value="PPTC7"/>
</dbReference>
<dbReference type="EMBL" id="CCBQ010000027">
    <property type="protein sequence ID" value="CDO93858.1"/>
    <property type="molecule type" value="Genomic_DNA"/>
</dbReference>
<gene>
    <name evidence="5" type="ORF">KLDO_g2146</name>
</gene>
<accession>A0A0A8L6N3</accession>
<dbReference type="AlphaFoldDB" id="A0A0A8L6N3"/>
<evidence type="ECO:0000256" key="2">
    <source>
        <dbReference type="SAM" id="MobiDB-lite"/>
    </source>
</evidence>
<keyword evidence="1" id="KW-0479">Metal-binding</keyword>
<comment type="catalytic activity">
    <reaction evidence="1">
        <text>O-phospho-L-seryl-[protein] + H2O = L-seryl-[protein] + phosphate</text>
        <dbReference type="Rhea" id="RHEA:20629"/>
        <dbReference type="Rhea" id="RHEA-COMP:9863"/>
        <dbReference type="Rhea" id="RHEA-COMP:11604"/>
        <dbReference type="ChEBI" id="CHEBI:15377"/>
        <dbReference type="ChEBI" id="CHEBI:29999"/>
        <dbReference type="ChEBI" id="CHEBI:43474"/>
        <dbReference type="ChEBI" id="CHEBI:83421"/>
        <dbReference type="EC" id="3.1.3.16"/>
    </reaction>
</comment>
<dbReference type="EC" id="3.1.3.16" evidence="1"/>
<reference evidence="5 6" key="1">
    <citation type="submission" date="2014-03" db="EMBL/GenBank/DDBJ databases">
        <title>The genome of Kluyveromyces dobzhanskii.</title>
        <authorList>
            <person name="Nystedt B."/>
            <person name="Astrom S."/>
        </authorList>
    </citation>
    <scope>NUCLEOTIDE SEQUENCE [LARGE SCALE GENOMIC DNA]</scope>
    <source>
        <strain evidence="5 6">CBS 2104</strain>
    </source>
</reference>
<keyword evidence="1" id="KW-0904">Protein phosphatase</keyword>
<dbReference type="OrthoDB" id="60843at2759"/>
<keyword evidence="1" id="KW-0464">Manganese</keyword>
<dbReference type="CDD" id="cd00143">
    <property type="entry name" value="PP2Cc"/>
    <property type="match status" value="1"/>
</dbReference>
<evidence type="ECO:0000256" key="3">
    <source>
        <dbReference type="SAM" id="Phobius"/>
    </source>
</evidence>